<dbReference type="Pfam" id="PF06152">
    <property type="entry name" value="Phage_min_cap2"/>
    <property type="match status" value="1"/>
</dbReference>
<dbReference type="RefSeq" id="WP_307149501.1">
    <property type="nucleotide sequence ID" value="NZ_JAUSTU010000004.1"/>
</dbReference>
<keyword evidence="2" id="KW-1185">Reference proteome</keyword>
<comment type="caution">
    <text evidence="1">The sequence shown here is derived from an EMBL/GenBank/DDBJ whole genome shotgun (WGS) entry which is preliminary data.</text>
</comment>
<organism evidence="1 2">
    <name type="scientific">Anoxybacillus andreesenii</name>
    <dbReference type="NCBI Taxonomy" id="1325932"/>
    <lineage>
        <taxon>Bacteria</taxon>
        <taxon>Bacillati</taxon>
        <taxon>Bacillota</taxon>
        <taxon>Bacilli</taxon>
        <taxon>Bacillales</taxon>
        <taxon>Anoxybacillaceae</taxon>
        <taxon>Anoxybacillus</taxon>
    </lineage>
</organism>
<protein>
    <recommendedName>
        <fullName evidence="3">Minor capsid protein</fullName>
    </recommendedName>
</protein>
<dbReference type="Proteomes" id="UP001231362">
    <property type="component" value="Unassembled WGS sequence"/>
</dbReference>
<dbReference type="InterPro" id="IPR009319">
    <property type="entry name" value="Phage_A118_VSP1"/>
</dbReference>
<dbReference type="EMBL" id="JAUSTU010000004">
    <property type="protein sequence ID" value="MDQ0154919.1"/>
    <property type="molecule type" value="Genomic_DNA"/>
</dbReference>
<proteinExistence type="predicted"/>
<gene>
    <name evidence="1" type="ORF">J2S07_001223</name>
</gene>
<evidence type="ECO:0000313" key="2">
    <source>
        <dbReference type="Proteomes" id="UP001231362"/>
    </source>
</evidence>
<evidence type="ECO:0000313" key="1">
    <source>
        <dbReference type="EMBL" id="MDQ0154919.1"/>
    </source>
</evidence>
<accession>A0ABT9V1W3</accession>
<sequence>MVNFREIPTPKYDYEVSLLVGYYEKALNDLRAELSRVDLTKFERAQTRATLNNVKAILKDLDKSALGWVERYIPQAVSDGITRTLIALGIATSLSEAEKIMKFNRLNQDLIKTAVADTQSDLLQITQNVDRKVRIAVREVTAEVMRSNLTQGVNATATLKREIVQELRARLGDSLNTGIIDASNRRWKPQVYAEMVVRTKMASAQREAAINDGISRDALYGVISRHNAIDACKFYEGKIVKLTRDADGDYPYIGDLPRREIFHPNCRHVVTPVRRLDTLPDVLREINGM</sequence>
<name>A0ABT9V1W3_9BACL</name>
<evidence type="ECO:0008006" key="3">
    <source>
        <dbReference type="Google" id="ProtNLM"/>
    </source>
</evidence>
<reference evidence="1 2" key="1">
    <citation type="submission" date="2023-07" db="EMBL/GenBank/DDBJ databases">
        <title>Genomic Encyclopedia of Type Strains, Phase IV (KMG-IV): sequencing the most valuable type-strain genomes for metagenomic binning, comparative biology and taxonomic classification.</title>
        <authorList>
            <person name="Goeker M."/>
        </authorList>
    </citation>
    <scope>NUCLEOTIDE SEQUENCE [LARGE SCALE GENOMIC DNA]</scope>
    <source>
        <strain evidence="1 2">DSM 23948</strain>
    </source>
</reference>